<evidence type="ECO:0000313" key="2">
    <source>
        <dbReference type="Proteomes" id="UP000283878"/>
    </source>
</evidence>
<comment type="caution">
    <text evidence="1">The sequence shown here is derived from an EMBL/GenBank/DDBJ whole genome shotgun (WGS) entry which is preliminary data.</text>
</comment>
<proteinExistence type="predicted"/>
<evidence type="ECO:0000313" key="1">
    <source>
        <dbReference type="EMBL" id="RPB32255.1"/>
    </source>
</evidence>
<dbReference type="EMBL" id="PKPZ01000038">
    <property type="protein sequence ID" value="RPB32255.1"/>
    <property type="molecule type" value="Genomic_DNA"/>
</dbReference>
<sequence length="143" mass="16144">MSNFDNISTYHGTAEAHADTIIEGKVDVSLGGGELGQGFYLGTALHVAKAWAVQMHNSQTVVEFQINDNDFWGFDILSLTEIEAHEFRSIIRDRSETRTFHFSKDVVWSPIVGGPKVYSDQHKWESNKGQSFLNSDNVLRIKR</sequence>
<dbReference type="AlphaFoldDB" id="A0AAX1XGC7"/>
<dbReference type="Proteomes" id="UP000283878">
    <property type="component" value="Unassembled WGS sequence"/>
</dbReference>
<protein>
    <recommendedName>
        <fullName evidence="3">DUF3990 domain-containing protein</fullName>
    </recommendedName>
</protein>
<dbReference type="Gene3D" id="3.90.175.10">
    <property type="entry name" value="Diphtheria Toxin, domain 1"/>
    <property type="match status" value="1"/>
</dbReference>
<accession>A0AAX1XGC7</accession>
<reference evidence="1 2" key="1">
    <citation type="journal article" date="2018" name="AMB Express">
        <title>Occurrence and significance of pathogenicity and fitness islands in environmental vibrios.</title>
        <authorList>
            <person name="Klein S."/>
            <person name="Pipes S."/>
            <person name="Lovell C.R."/>
        </authorList>
    </citation>
    <scope>NUCLEOTIDE SEQUENCE [LARGE SCALE GENOMIC DNA]</scope>
    <source>
        <strain evidence="1 2">JBS-8-11-1</strain>
    </source>
</reference>
<organism evidence="1 2">
    <name type="scientific">Vibrio diabolicus</name>
    <dbReference type="NCBI Taxonomy" id="50719"/>
    <lineage>
        <taxon>Bacteria</taxon>
        <taxon>Pseudomonadati</taxon>
        <taxon>Pseudomonadota</taxon>
        <taxon>Gammaproteobacteria</taxon>
        <taxon>Vibrionales</taxon>
        <taxon>Vibrionaceae</taxon>
        <taxon>Vibrio</taxon>
        <taxon>Vibrio diabolicus subgroup</taxon>
    </lineage>
</organism>
<name>A0AAX1XGC7_9VIBR</name>
<dbReference type="RefSeq" id="WP_069540528.1">
    <property type="nucleotide sequence ID" value="NZ_PKPZ01000038.1"/>
</dbReference>
<dbReference type="SUPFAM" id="SSF56399">
    <property type="entry name" value="ADP-ribosylation"/>
    <property type="match status" value="1"/>
</dbReference>
<evidence type="ECO:0008006" key="3">
    <source>
        <dbReference type="Google" id="ProtNLM"/>
    </source>
</evidence>
<gene>
    <name evidence="1" type="ORF">CYQ91_23855</name>
</gene>